<protein>
    <submittedName>
        <fullName evidence="2">COG2827: putative endonuclease containing a URI domain</fullName>
    </submittedName>
</protein>
<dbReference type="InterPro" id="IPR000305">
    <property type="entry name" value="GIY-YIG_endonuc"/>
</dbReference>
<dbReference type="Gene3D" id="3.40.1440.10">
    <property type="entry name" value="GIY-YIG endonuclease"/>
    <property type="match status" value="1"/>
</dbReference>
<dbReference type="GO" id="GO:0004519">
    <property type="term" value="F:endonuclease activity"/>
    <property type="evidence" value="ECO:0007669"/>
    <property type="project" value="UniProtKB-KW"/>
</dbReference>
<dbReference type="AlphaFoldDB" id="A0A3B1BAV7"/>
<dbReference type="PANTHER" id="PTHR34477:SF1">
    <property type="entry name" value="UPF0213 PROTEIN YHBQ"/>
    <property type="match status" value="1"/>
</dbReference>
<proteinExistence type="predicted"/>
<dbReference type="EMBL" id="UOFW01000207">
    <property type="protein sequence ID" value="VAX07460.1"/>
    <property type="molecule type" value="Genomic_DNA"/>
</dbReference>
<dbReference type="Pfam" id="PF01541">
    <property type="entry name" value="GIY-YIG"/>
    <property type="match status" value="1"/>
</dbReference>
<dbReference type="SUPFAM" id="SSF82771">
    <property type="entry name" value="GIY-YIG endonuclease"/>
    <property type="match status" value="1"/>
</dbReference>
<gene>
    <name evidence="2" type="ORF">MNBD_ALPHA03-1875</name>
</gene>
<reference evidence="2" key="1">
    <citation type="submission" date="2018-06" db="EMBL/GenBank/DDBJ databases">
        <authorList>
            <person name="Zhirakovskaya E."/>
        </authorList>
    </citation>
    <scope>NUCLEOTIDE SEQUENCE</scope>
</reference>
<dbReference type="PROSITE" id="PS50164">
    <property type="entry name" value="GIY_YIG"/>
    <property type="match status" value="1"/>
</dbReference>
<keyword evidence="2" id="KW-0378">Hydrolase</keyword>
<feature type="domain" description="GIY-YIG" evidence="1">
    <location>
        <begin position="2"/>
        <end position="77"/>
    </location>
</feature>
<dbReference type="PANTHER" id="PTHR34477">
    <property type="entry name" value="UPF0213 PROTEIN YHBQ"/>
    <property type="match status" value="1"/>
</dbReference>
<keyword evidence="2" id="KW-0255">Endonuclease</keyword>
<keyword evidence="2" id="KW-0540">Nuclease</keyword>
<accession>A0A3B1BAV7</accession>
<evidence type="ECO:0000259" key="1">
    <source>
        <dbReference type="PROSITE" id="PS50164"/>
    </source>
</evidence>
<sequence>MRKWVVYILKCRDDSYYTGITNDLDKRISDHNAGTGAKYTRGRGPVELIYTEPHEGRSSASKREFFIKKLTRRQKEALIQT</sequence>
<name>A0A3B1BAV7_9ZZZZ</name>
<organism evidence="2">
    <name type="scientific">hydrothermal vent metagenome</name>
    <dbReference type="NCBI Taxonomy" id="652676"/>
    <lineage>
        <taxon>unclassified sequences</taxon>
        <taxon>metagenomes</taxon>
        <taxon>ecological metagenomes</taxon>
    </lineage>
</organism>
<dbReference type="InterPro" id="IPR035901">
    <property type="entry name" value="GIY-YIG_endonuc_sf"/>
</dbReference>
<dbReference type="InterPro" id="IPR050190">
    <property type="entry name" value="UPF0213_domain"/>
</dbReference>
<dbReference type="CDD" id="cd10456">
    <property type="entry name" value="GIY-YIG_UPF0213"/>
    <property type="match status" value="1"/>
</dbReference>
<evidence type="ECO:0000313" key="2">
    <source>
        <dbReference type="EMBL" id="VAX07460.1"/>
    </source>
</evidence>